<dbReference type="Gene3D" id="1.10.10.10">
    <property type="entry name" value="Winged helix-like DNA-binding domain superfamily/Winged helix DNA-binding domain"/>
    <property type="match status" value="1"/>
</dbReference>
<evidence type="ECO:0000313" key="6">
    <source>
        <dbReference type="EMBL" id="GAD48298.1"/>
    </source>
</evidence>
<gene>
    <name evidence="6" type="ORF">NT2_02_03800</name>
</gene>
<keyword evidence="3" id="KW-0238">DNA-binding</keyword>
<dbReference type="Gene3D" id="3.40.190.290">
    <property type="match status" value="1"/>
</dbReference>
<dbReference type="Proteomes" id="UP000016568">
    <property type="component" value="Unassembled WGS sequence"/>
</dbReference>
<dbReference type="AlphaFoldDB" id="U3A0L3"/>
<evidence type="ECO:0000256" key="3">
    <source>
        <dbReference type="ARBA" id="ARBA00023125"/>
    </source>
</evidence>
<organism evidence="6 7">
    <name type="scientific">Caenibius tardaugens NBRC 16725</name>
    <dbReference type="NCBI Taxonomy" id="1219035"/>
    <lineage>
        <taxon>Bacteria</taxon>
        <taxon>Pseudomonadati</taxon>
        <taxon>Pseudomonadota</taxon>
        <taxon>Alphaproteobacteria</taxon>
        <taxon>Sphingomonadales</taxon>
        <taxon>Erythrobacteraceae</taxon>
        <taxon>Caenibius</taxon>
    </lineage>
</organism>
<evidence type="ECO:0000256" key="2">
    <source>
        <dbReference type="ARBA" id="ARBA00023015"/>
    </source>
</evidence>
<sequence>MTLDQLQIFVTVADMLSMTRAAERLHRTQPSISAAIAALEERHATRLFDRVGRRLELSEAGRVFLPEARAVLARAEAARQVLADLSGLTRGTVRIAASQTVATYWLPRRMARFAARYPHIALTLRVGNTMQAAAQIMAGDADIGFVEGRIVEDLLAQEAVGGDRISLYGAPGHALARGRITHGDLGKARWVLREPGSGTRDHTMAGLAQTGVNPESLQVVLELPSNGAVLEAVEAGDLITAVSDLAAAPRVAAGTVARLAWPLPDRTFTMLTHRARHPGKAMQAFIAEL</sequence>
<comment type="caution">
    <text evidence="6">The sequence shown here is derived from an EMBL/GenBank/DDBJ whole genome shotgun (WGS) entry which is preliminary data.</text>
</comment>
<dbReference type="InterPro" id="IPR036390">
    <property type="entry name" value="WH_DNA-bd_sf"/>
</dbReference>
<dbReference type="GO" id="GO:0003700">
    <property type="term" value="F:DNA-binding transcription factor activity"/>
    <property type="evidence" value="ECO:0007669"/>
    <property type="project" value="InterPro"/>
</dbReference>
<proteinExistence type="inferred from homology"/>
<dbReference type="GO" id="GO:0000976">
    <property type="term" value="F:transcription cis-regulatory region binding"/>
    <property type="evidence" value="ECO:0007669"/>
    <property type="project" value="TreeGrafter"/>
</dbReference>
<evidence type="ECO:0000313" key="7">
    <source>
        <dbReference type="Proteomes" id="UP000016568"/>
    </source>
</evidence>
<dbReference type="SUPFAM" id="SSF46785">
    <property type="entry name" value="Winged helix' DNA-binding domain"/>
    <property type="match status" value="1"/>
</dbReference>
<dbReference type="InterPro" id="IPR000847">
    <property type="entry name" value="LysR_HTH_N"/>
</dbReference>
<keyword evidence="2" id="KW-0805">Transcription regulation</keyword>
<dbReference type="KEGG" id="ntd:EGO55_01440"/>
<dbReference type="InterPro" id="IPR005119">
    <property type="entry name" value="LysR_subst-bd"/>
</dbReference>
<accession>U3A0L3</accession>
<dbReference type="PANTHER" id="PTHR30126:SF39">
    <property type="entry name" value="HTH-TYPE TRANSCRIPTIONAL REGULATOR CYSL"/>
    <property type="match status" value="1"/>
</dbReference>
<evidence type="ECO:0000259" key="5">
    <source>
        <dbReference type="PROSITE" id="PS50931"/>
    </source>
</evidence>
<dbReference type="RefSeq" id="WP_021689205.1">
    <property type="nucleotide sequence ID" value="NZ_BASZ01000002.1"/>
</dbReference>
<dbReference type="EMBL" id="BASZ01000002">
    <property type="protein sequence ID" value="GAD48298.1"/>
    <property type="molecule type" value="Genomic_DNA"/>
</dbReference>
<dbReference type="PANTHER" id="PTHR30126">
    <property type="entry name" value="HTH-TYPE TRANSCRIPTIONAL REGULATOR"/>
    <property type="match status" value="1"/>
</dbReference>
<evidence type="ECO:0000256" key="4">
    <source>
        <dbReference type="ARBA" id="ARBA00023163"/>
    </source>
</evidence>
<dbReference type="OrthoDB" id="9808620at2"/>
<dbReference type="Pfam" id="PF03466">
    <property type="entry name" value="LysR_substrate"/>
    <property type="match status" value="1"/>
</dbReference>
<reference evidence="6 7" key="1">
    <citation type="submission" date="2013-09" db="EMBL/GenBank/DDBJ databases">
        <title>Whole genome shotgun sequence of Novosphingobium tardaugens NBRC 16725.</title>
        <authorList>
            <person name="Isaki S."/>
            <person name="Hosoyama A."/>
            <person name="Tsuchikane K."/>
            <person name="Katsumata H."/>
            <person name="Ando Y."/>
            <person name="Yamazaki S."/>
            <person name="Fujita N."/>
        </authorList>
    </citation>
    <scope>NUCLEOTIDE SEQUENCE [LARGE SCALE GENOMIC DNA]</scope>
    <source>
        <strain evidence="6 7">NBRC 16725</strain>
    </source>
</reference>
<protein>
    <submittedName>
        <fullName evidence="6">Putative LysR family transcriptional regulator</fullName>
    </submittedName>
</protein>
<comment type="similarity">
    <text evidence="1">Belongs to the LysR transcriptional regulatory family.</text>
</comment>
<keyword evidence="7" id="KW-1185">Reference proteome</keyword>
<dbReference type="SUPFAM" id="SSF53850">
    <property type="entry name" value="Periplasmic binding protein-like II"/>
    <property type="match status" value="1"/>
</dbReference>
<dbReference type="FunFam" id="1.10.10.10:FF:000001">
    <property type="entry name" value="LysR family transcriptional regulator"/>
    <property type="match status" value="1"/>
</dbReference>
<feature type="domain" description="HTH lysR-type" evidence="5">
    <location>
        <begin position="1"/>
        <end position="58"/>
    </location>
</feature>
<dbReference type="InterPro" id="IPR036388">
    <property type="entry name" value="WH-like_DNA-bd_sf"/>
</dbReference>
<dbReference type="eggNOG" id="COG0583">
    <property type="taxonomic scope" value="Bacteria"/>
</dbReference>
<dbReference type="PRINTS" id="PR00039">
    <property type="entry name" value="HTHLYSR"/>
</dbReference>
<name>U3A0L3_9SPHN</name>
<dbReference type="Pfam" id="PF00126">
    <property type="entry name" value="HTH_1"/>
    <property type="match status" value="1"/>
</dbReference>
<dbReference type="PROSITE" id="PS50931">
    <property type="entry name" value="HTH_LYSR"/>
    <property type="match status" value="1"/>
</dbReference>
<keyword evidence="4" id="KW-0804">Transcription</keyword>
<evidence type="ECO:0000256" key="1">
    <source>
        <dbReference type="ARBA" id="ARBA00009437"/>
    </source>
</evidence>